<dbReference type="SUPFAM" id="SSF52047">
    <property type="entry name" value="RNI-like"/>
    <property type="match status" value="2"/>
</dbReference>
<dbReference type="Gene3D" id="3.30.40.10">
    <property type="entry name" value="Zinc/RING finger domain, C3HC4 (zinc finger)"/>
    <property type="match status" value="1"/>
</dbReference>
<dbReference type="Proteomes" id="UP000008743">
    <property type="component" value="Unassembled WGS sequence"/>
</dbReference>
<dbReference type="InterPro" id="IPR001841">
    <property type="entry name" value="Znf_RING"/>
</dbReference>
<evidence type="ECO:0000259" key="11">
    <source>
        <dbReference type="PROSITE" id="PS50089"/>
    </source>
</evidence>
<keyword evidence="13" id="KW-1185">Reference proteome</keyword>
<keyword evidence="6 8" id="KW-0067">ATP-binding</keyword>
<dbReference type="InterPro" id="IPR032675">
    <property type="entry name" value="LRR_dom_sf"/>
</dbReference>
<keyword evidence="1" id="KW-0343">GTPase activation</keyword>
<dbReference type="PROSITE" id="PS00108">
    <property type="entry name" value="PROTEIN_KINASE_ST"/>
    <property type="match status" value="1"/>
</dbReference>
<dbReference type="GO" id="GO:0008270">
    <property type="term" value="F:zinc ion binding"/>
    <property type="evidence" value="ECO:0007669"/>
    <property type="project" value="UniProtKB-KW"/>
</dbReference>
<keyword evidence="4" id="KW-0677">Repeat</keyword>
<evidence type="ECO:0000256" key="1">
    <source>
        <dbReference type="ARBA" id="ARBA00022468"/>
    </source>
</evidence>
<dbReference type="Pfam" id="PF13516">
    <property type="entry name" value="LRR_6"/>
    <property type="match status" value="8"/>
</dbReference>
<name>A0A0D2VZQ9_CAPO3</name>
<dbReference type="Pfam" id="PF13920">
    <property type="entry name" value="zf-C3HC4_3"/>
    <property type="match status" value="1"/>
</dbReference>
<evidence type="ECO:0000259" key="10">
    <source>
        <dbReference type="PROSITE" id="PS50011"/>
    </source>
</evidence>
<dbReference type="OrthoDB" id="4062651at2759"/>
<keyword evidence="7" id="KW-0862">Zinc</keyword>
<dbReference type="AlphaFoldDB" id="A0A0D2VZQ9"/>
<evidence type="ECO:0000256" key="8">
    <source>
        <dbReference type="PROSITE-ProRule" id="PRU10141"/>
    </source>
</evidence>
<dbReference type="InterPro" id="IPR027038">
    <property type="entry name" value="RanGap"/>
</dbReference>
<dbReference type="PROSITE" id="PS00107">
    <property type="entry name" value="PROTEIN_KINASE_ATP"/>
    <property type="match status" value="1"/>
</dbReference>
<keyword evidence="7" id="KW-0863">Zinc-finger</keyword>
<dbReference type="STRING" id="595528.A0A0D2VZQ9"/>
<dbReference type="Gene3D" id="1.10.510.10">
    <property type="entry name" value="Transferase(Phosphotransferase) domain 1"/>
    <property type="match status" value="1"/>
</dbReference>
<proteinExistence type="predicted"/>
<dbReference type="eggNOG" id="KOG1187">
    <property type="taxonomic scope" value="Eukaryota"/>
</dbReference>
<evidence type="ECO:0000313" key="12">
    <source>
        <dbReference type="EMBL" id="KJE97357.1"/>
    </source>
</evidence>
<dbReference type="InterPro" id="IPR000719">
    <property type="entry name" value="Prot_kinase_dom"/>
</dbReference>
<feature type="domain" description="Protein kinase" evidence="10">
    <location>
        <begin position="497"/>
        <end position="772"/>
    </location>
</feature>
<dbReference type="InterPro" id="IPR008271">
    <property type="entry name" value="Ser/Thr_kinase_AS"/>
</dbReference>
<dbReference type="PhylomeDB" id="A0A0D2VZQ9"/>
<organism evidence="12 13">
    <name type="scientific">Capsaspora owczarzaki (strain ATCC 30864)</name>
    <dbReference type="NCBI Taxonomy" id="595528"/>
    <lineage>
        <taxon>Eukaryota</taxon>
        <taxon>Filasterea</taxon>
        <taxon>Capsaspora</taxon>
    </lineage>
</organism>
<keyword evidence="7" id="KW-0479">Metal-binding</keyword>
<dbReference type="PANTHER" id="PTHR24113">
    <property type="entry name" value="RAN GTPASE-ACTIVATING PROTEIN 1"/>
    <property type="match status" value="1"/>
</dbReference>
<dbReference type="GO" id="GO:0005634">
    <property type="term" value="C:nucleus"/>
    <property type="evidence" value="ECO:0007669"/>
    <property type="project" value="TreeGrafter"/>
</dbReference>
<dbReference type="Pfam" id="PF07714">
    <property type="entry name" value="PK_Tyr_Ser-Thr"/>
    <property type="match status" value="1"/>
</dbReference>
<keyword evidence="12" id="KW-0418">Kinase</keyword>
<dbReference type="InterPro" id="IPR001245">
    <property type="entry name" value="Ser-Thr/Tyr_kinase_cat_dom"/>
</dbReference>
<dbReference type="GO" id="GO:0005524">
    <property type="term" value="F:ATP binding"/>
    <property type="evidence" value="ECO:0007669"/>
    <property type="project" value="UniProtKB-UniRule"/>
</dbReference>
<dbReference type="GO" id="GO:0031267">
    <property type="term" value="F:small GTPase binding"/>
    <property type="evidence" value="ECO:0007669"/>
    <property type="project" value="TreeGrafter"/>
</dbReference>
<feature type="binding site" evidence="8">
    <location>
        <position position="524"/>
    </location>
    <ligand>
        <name>ATP</name>
        <dbReference type="ChEBI" id="CHEBI:30616"/>
    </ligand>
</feature>
<evidence type="ECO:0000256" key="3">
    <source>
        <dbReference type="ARBA" id="ARBA00022614"/>
    </source>
</evidence>
<dbReference type="SMART" id="SM00368">
    <property type="entry name" value="LRR_RI"/>
    <property type="match status" value="13"/>
</dbReference>
<dbReference type="GO" id="GO:0005096">
    <property type="term" value="F:GTPase activator activity"/>
    <property type="evidence" value="ECO:0007669"/>
    <property type="project" value="UniProtKB-KW"/>
</dbReference>
<dbReference type="GO" id="GO:0006913">
    <property type="term" value="P:nucleocytoplasmic transport"/>
    <property type="evidence" value="ECO:0007669"/>
    <property type="project" value="TreeGrafter"/>
</dbReference>
<dbReference type="Gene3D" id="3.80.10.10">
    <property type="entry name" value="Ribonuclease Inhibitor"/>
    <property type="match status" value="3"/>
</dbReference>
<dbReference type="InParanoid" id="A0A0D2VZQ9"/>
<dbReference type="PROSITE" id="PS50089">
    <property type="entry name" value="ZF_RING_2"/>
    <property type="match status" value="1"/>
</dbReference>
<dbReference type="PANTHER" id="PTHR24113:SF12">
    <property type="entry name" value="RAN GTPASE-ACTIVATING PROTEIN 1"/>
    <property type="match status" value="1"/>
</dbReference>
<keyword evidence="12" id="KW-0808">Transferase</keyword>
<dbReference type="SMART" id="SM00220">
    <property type="entry name" value="S_TKc"/>
    <property type="match status" value="1"/>
</dbReference>
<dbReference type="Gene3D" id="3.30.200.20">
    <property type="entry name" value="Phosphorylase Kinase, domain 1"/>
    <property type="match status" value="1"/>
</dbReference>
<evidence type="ECO:0000256" key="5">
    <source>
        <dbReference type="ARBA" id="ARBA00022741"/>
    </source>
</evidence>
<accession>A0A0D2VZQ9</accession>
<dbReference type="eggNOG" id="KOG4308">
    <property type="taxonomic scope" value="Eukaryota"/>
</dbReference>
<dbReference type="PROSITE" id="PS50011">
    <property type="entry name" value="PROTEIN_KINASE_DOM"/>
    <property type="match status" value="1"/>
</dbReference>
<evidence type="ECO:0000256" key="9">
    <source>
        <dbReference type="SAM" id="MobiDB-lite"/>
    </source>
</evidence>
<dbReference type="EMBL" id="KE346374">
    <property type="protein sequence ID" value="KJE97357.1"/>
    <property type="molecule type" value="Genomic_DNA"/>
</dbReference>
<dbReference type="InterPro" id="IPR013083">
    <property type="entry name" value="Znf_RING/FYVE/PHD"/>
</dbReference>
<evidence type="ECO:0000256" key="7">
    <source>
        <dbReference type="PROSITE-ProRule" id="PRU00175"/>
    </source>
</evidence>
<dbReference type="GO" id="GO:0004672">
    <property type="term" value="F:protein kinase activity"/>
    <property type="evidence" value="ECO:0007669"/>
    <property type="project" value="InterPro"/>
</dbReference>
<sequence length="841" mass="90341">MFPLQMFFRRTSRQRALFAQAKSSRSVELQNSEITDADALVIAEGLKANSNLQTLNLNDNQIGDKGAKAIGSALRNKRILSGLYLGGNSIGDAGARAIAEAVKTAPEMTHLWLYKNQIDDAGAQAIGLALRNKPKLSTLFLFENSIGDTGARAIAEGLLASTALTDLRMYDNQIGDAGAQAIGSALRNKTNLSSLHLNTNKIGDIGARAIAEGLTSTALTQLGMHTNEIGEAGARAIGTALRNKANLSKFYLSKNNIGDAGASAIAEGLQTSSALTDLRMNATQIGDTGAQAIGFALRNKPNLSALGVDTNKITDAGARAIAEGLKTSTALTQLAMNANQIGDVGAQAIGSALQSKVFLSKLNVSDNQISSSAVQFLSSCVPSNCELSTENQRARVQVAAPGRVPSASTSVRTSAPPPPTGVRNSITSPSRIPVKPPLPSTPYSLPATPEPMSEQVRQLQARIVQMEQAQQTTATAPIISNILKVPLHVLSQATAQFSESKRIGGGGFGSVYSGVWSGQQVAVKRLAADSTQGIAQFEAELEALSRFRHPNIVTIMCYAQEGNERCLVYELMANGSVRDRLDRKDGTPALSWQQRRNIATDIANAMHFVQTAIPRQPLFHLDLKTDNVLLDAQFNAKVADFGLTRSAPAQVDAHSYIRTQTVQGTLQYICPEYHHEGKVSIKTDVYSNGMILLELVTGQQPSINLMGTVRRELKKSRKIDAVLDKAIDWSPQDKESAQAIAELALDCLEPTRVDRPSFGEILRRLSGEEAEVNEDKTIEDSERECLLCWSAPTNAKLVPCCHACVCVACAQTMIQRQDKCMICRVLPTSFQQGAYNQTFVN</sequence>
<dbReference type="InterPro" id="IPR001611">
    <property type="entry name" value="Leu-rich_rpt"/>
</dbReference>
<evidence type="ECO:0000313" key="13">
    <source>
        <dbReference type="Proteomes" id="UP000008743"/>
    </source>
</evidence>
<dbReference type="RefSeq" id="XP_004343092.2">
    <property type="nucleotide sequence ID" value="XM_004343042.2"/>
</dbReference>
<keyword evidence="2" id="KW-0723">Serine/threonine-protein kinase</keyword>
<keyword evidence="3" id="KW-0433">Leucine-rich repeat</keyword>
<dbReference type="SUPFAM" id="SSF56112">
    <property type="entry name" value="Protein kinase-like (PK-like)"/>
    <property type="match status" value="1"/>
</dbReference>
<dbReference type="GO" id="GO:0048471">
    <property type="term" value="C:perinuclear region of cytoplasm"/>
    <property type="evidence" value="ECO:0007669"/>
    <property type="project" value="TreeGrafter"/>
</dbReference>
<evidence type="ECO:0000256" key="4">
    <source>
        <dbReference type="ARBA" id="ARBA00022737"/>
    </source>
</evidence>
<feature type="domain" description="RING-type" evidence="11">
    <location>
        <begin position="785"/>
        <end position="824"/>
    </location>
</feature>
<protein>
    <submittedName>
        <fullName evidence="12">TKL/IRAK protein kinase</fullName>
    </submittedName>
</protein>
<feature type="region of interest" description="Disordered" evidence="9">
    <location>
        <begin position="400"/>
        <end position="450"/>
    </location>
</feature>
<reference evidence="13" key="1">
    <citation type="submission" date="2011-02" db="EMBL/GenBank/DDBJ databases">
        <title>The Genome Sequence of Capsaspora owczarzaki ATCC 30864.</title>
        <authorList>
            <person name="Russ C."/>
            <person name="Cuomo C."/>
            <person name="Burger G."/>
            <person name="Gray M.W."/>
            <person name="Holland P.W.H."/>
            <person name="King N."/>
            <person name="Lang F.B.F."/>
            <person name="Roger A.J."/>
            <person name="Ruiz-Trillo I."/>
            <person name="Young S.K."/>
            <person name="Zeng Q."/>
            <person name="Gargeya S."/>
            <person name="Alvarado L."/>
            <person name="Berlin A."/>
            <person name="Chapman S.B."/>
            <person name="Chen Z."/>
            <person name="Freedman E."/>
            <person name="Gellesch M."/>
            <person name="Goldberg J."/>
            <person name="Griggs A."/>
            <person name="Gujja S."/>
            <person name="Heilman E."/>
            <person name="Heiman D."/>
            <person name="Howarth C."/>
            <person name="Mehta T."/>
            <person name="Neiman D."/>
            <person name="Pearson M."/>
            <person name="Roberts A."/>
            <person name="Saif S."/>
            <person name="Shea T."/>
            <person name="Shenoy N."/>
            <person name="Sisk P."/>
            <person name="Stolte C."/>
            <person name="Sykes S."/>
            <person name="White J."/>
            <person name="Yandava C."/>
            <person name="Haas B."/>
            <person name="Nusbaum C."/>
            <person name="Birren B."/>
        </authorList>
    </citation>
    <scope>NUCLEOTIDE SEQUENCE</scope>
    <source>
        <strain evidence="13">ATCC 30864</strain>
    </source>
</reference>
<gene>
    <name evidence="12" type="ORF">CAOG_007233</name>
</gene>
<evidence type="ECO:0000256" key="2">
    <source>
        <dbReference type="ARBA" id="ARBA00022527"/>
    </source>
</evidence>
<keyword evidence="5 8" id="KW-0547">Nucleotide-binding</keyword>
<dbReference type="GO" id="GO:0005829">
    <property type="term" value="C:cytosol"/>
    <property type="evidence" value="ECO:0007669"/>
    <property type="project" value="TreeGrafter"/>
</dbReference>
<dbReference type="InterPro" id="IPR011009">
    <property type="entry name" value="Kinase-like_dom_sf"/>
</dbReference>
<evidence type="ECO:0000256" key="6">
    <source>
        <dbReference type="ARBA" id="ARBA00022840"/>
    </source>
</evidence>
<dbReference type="InterPro" id="IPR017441">
    <property type="entry name" value="Protein_kinase_ATP_BS"/>
</dbReference>